<sequence>MEHHVHRVIVTTTAQMALKAAGMSTGLVVEFCVDATFVIPIYDDAIVHGTVPAALLASLDRCDPMYMDTFCGSVVLTGAMAKLPGLKRRLVKEVVLARPELLGQLFVDVPDASDMQPYWGACTYAKYAADDEWTQQERSHATTIL</sequence>
<accession>A0A397B0Z5</accession>
<reference evidence="1 2" key="1">
    <citation type="submission" date="2018-08" db="EMBL/GenBank/DDBJ databases">
        <title>Aphanomyces genome sequencing and annotation.</title>
        <authorList>
            <person name="Minardi D."/>
            <person name="Oidtmann B."/>
            <person name="Van Der Giezen M."/>
            <person name="Studholme D.J."/>
        </authorList>
    </citation>
    <scope>NUCLEOTIDE SEQUENCE [LARGE SCALE GENOMIC DNA]</scope>
    <source>
        <strain evidence="1 2">Kv</strain>
    </source>
</reference>
<dbReference type="Proteomes" id="UP000265427">
    <property type="component" value="Unassembled WGS sequence"/>
</dbReference>
<proteinExistence type="predicted"/>
<dbReference type="VEuPathDB" id="FungiDB:H257_00184"/>
<dbReference type="InterPro" id="IPR043129">
    <property type="entry name" value="ATPase_NBD"/>
</dbReference>
<organism evidence="1 2">
    <name type="scientific">Aphanomyces astaci</name>
    <name type="common">Crayfish plague agent</name>
    <dbReference type="NCBI Taxonomy" id="112090"/>
    <lineage>
        <taxon>Eukaryota</taxon>
        <taxon>Sar</taxon>
        <taxon>Stramenopiles</taxon>
        <taxon>Oomycota</taxon>
        <taxon>Saprolegniomycetes</taxon>
        <taxon>Saprolegniales</taxon>
        <taxon>Verrucalvaceae</taxon>
        <taxon>Aphanomyces</taxon>
    </lineage>
</organism>
<gene>
    <name evidence="1" type="ORF">DYB36_000524</name>
</gene>
<dbReference type="AlphaFoldDB" id="A0A397B0Z5"/>
<dbReference type="SUPFAM" id="SSF53067">
    <property type="entry name" value="Actin-like ATPase domain"/>
    <property type="match status" value="1"/>
</dbReference>
<comment type="caution">
    <text evidence="1">The sequence shown here is derived from an EMBL/GenBank/DDBJ whole genome shotgun (WGS) entry which is preliminary data.</text>
</comment>
<protein>
    <submittedName>
        <fullName evidence="1">Uncharacterized protein</fullName>
    </submittedName>
</protein>
<name>A0A397B0Z5_APHAT</name>
<dbReference type="EMBL" id="QUSZ01004924">
    <property type="protein sequence ID" value="RHY12038.1"/>
    <property type="molecule type" value="Genomic_DNA"/>
</dbReference>
<dbReference type="Gene3D" id="3.30.420.40">
    <property type="match status" value="1"/>
</dbReference>
<evidence type="ECO:0000313" key="2">
    <source>
        <dbReference type="Proteomes" id="UP000265427"/>
    </source>
</evidence>
<evidence type="ECO:0000313" key="1">
    <source>
        <dbReference type="EMBL" id="RHY12038.1"/>
    </source>
</evidence>